<dbReference type="EMBL" id="JAOXXL010000021">
    <property type="protein sequence ID" value="MCY7008511.1"/>
    <property type="molecule type" value="Genomic_DNA"/>
</dbReference>
<dbReference type="RefSeq" id="WP_265152384.1">
    <property type="nucleotide sequence ID" value="NZ_JAOXXL010000021.1"/>
</dbReference>
<gene>
    <name evidence="3" type="ORF">OCK72_07660</name>
</gene>
<evidence type="ECO:0008006" key="5">
    <source>
        <dbReference type="Google" id="ProtNLM"/>
    </source>
</evidence>
<feature type="region of interest" description="Disordered" evidence="1">
    <location>
        <begin position="29"/>
        <end position="62"/>
    </location>
</feature>
<evidence type="ECO:0000313" key="4">
    <source>
        <dbReference type="Proteomes" id="UP001062738"/>
    </source>
</evidence>
<comment type="caution">
    <text evidence="3">The sequence shown here is derived from an EMBL/GenBank/DDBJ whole genome shotgun (WGS) entry which is preliminary data.</text>
</comment>
<evidence type="ECO:0000256" key="1">
    <source>
        <dbReference type="SAM" id="MobiDB-lite"/>
    </source>
</evidence>
<evidence type="ECO:0000313" key="3">
    <source>
        <dbReference type="EMBL" id="MCY7008511.1"/>
    </source>
</evidence>
<sequence length="147" mass="15862">MKRFKGIFLVLVVMLLSLGFASTTYARDRNGGNERDYGSRGRSSSRRERESGPRLNYDGRTSGIGNRVGGIAGTAAGGAIGSRIGGAKGGFAGGFIGGELGGKVGDSWERRTNRGAHDKWNNKGRKDRGYGGGWRFSLDEEDEDYEY</sequence>
<dbReference type="Proteomes" id="UP001062738">
    <property type="component" value="Unassembled WGS sequence"/>
</dbReference>
<feature type="signal peptide" evidence="2">
    <location>
        <begin position="1"/>
        <end position="26"/>
    </location>
</feature>
<feature type="compositionally biased region" description="Basic and acidic residues" evidence="1">
    <location>
        <begin position="29"/>
        <end position="52"/>
    </location>
</feature>
<evidence type="ECO:0000256" key="2">
    <source>
        <dbReference type="SAM" id="SignalP"/>
    </source>
</evidence>
<accession>A0ABT4DLX1</accession>
<keyword evidence="2" id="KW-0732">Signal</keyword>
<reference evidence="3" key="1">
    <citation type="submission" date="2022-09" db="EMBL/GenBank/DDBJ databases">
        <authorList>
            <person name="Zoaiter M."/>
        </authorList>
    </citation>
    <scope>NUCLEOTIDE SEQUENCE</scope>
    <source>
        <strain evidence="3">DSM 19848</strain>
    </source>
</reference>
<feature type="compositionally biased region" description="Basic and acidic residues" evidence="1">
    <location>
        <begin position="106"/>
        <end position="121"/>
    </location>
</feature>
<organism evidence="3 4">
    <name type="scientific">Fusobacterium simiae</name>
    <dbReference type="NCBI Taxonomy" id="855"/>
    <lineage>
        <taxon>Bacteria</taxon>
        <taxon>Fusobacteriati</taxon>
        <taxon>Fusobacteriota</taxon>
        <taxon>Fusobacteriia</taxon>
        <taxon>Fusobacteriales</taxon>
        <taxon>Fusobacteriaceae</taxon>
        <taxon>Fusobacterium</taxon>
    </lineage>
</organism>
<proteinExistence type="predicted"/>
<feature type="region of interest" description="Disordered" evidence="1">
    <location>
        <begin position="106"/>
        <end position="147"/>
    </location>
</feature>
<protein>
    <recommendedName>
        <fullName evidence="5">Glycine zipper domain-containing protein</fullName>
    </recommendedName>
</protein>
<keyword evidence="4" id="KW-1185">Reference proteome</keyword>
<name>A0ABT4DLX1_FUSSI</name>
<feature type="chain" id="PRO_5045722097" description="Glycine zipper domain-containing protein" evidence="2">
    <location>
        <begin position="27"/>
        <end position="147"/>
    </location>
</feature>